<dbReference type="Proteomes" id="UP000316714">
    <property type="component" value="Unassembled WGS sequence"/>
</dbReference>
<dbReference type="Gene3D" id="1.50.10.20">
    <property type="match status" value="1"/>
</dbReference>
<evidence type="ECO:0000313" key="3">
    <source>
        <dbReference type="Proteomes" id="UP000316714"/>
    </source>
</evidence>
<dbReference type="EMBL" id="SIHJ01000003">
    <property type="protein sequence ID" value="TWT32356.1"/>
    <property type="molecule type" value="Genomic_DNA"/>
</dbReference>
<feature type="signal peptide" evidence="1">
    <location>
        <begin position="1"/>
        <end position="27"/>
    </location>
</feature>
<reference evidence="2 3" key="1">
    <citation type="submission" date="2019-02" db="EMBL/GenBank/DDBJ databases">
        <title>Deep-cultivation of Planctomycetes and their phenomic and genomic characterization uncovers novel biology.</title>
        <authorList>
            <person name="Wiegand S."/>
            <person name="Jogler M."/>
            <person name="Boedeker C."/>
            <person name="Pinto D."/>
            <person name="Vollmers J."/>
            <person name="Rivas-Marin E."/>
            <person name="Kohn T."/>
            <person name="Peeters S.H."/>
            <person name="Heuer A."/>
            <person name="Rast P."/>
            <person name="Oberbeckmann S."/>
            <person name="Bunk B."/>
            <person name="Jeske O."/>
            <person name="Meyerdierks A."/>
            <person name="Storesund J.E."/>
            <person name="Kallscheuer N."/>
            <person name="Luecker S."/>
            <person name="Lage O.M."/>
            <person name="Pohl T."/>
            <person name="Merkel B.J."/>
            <person name="Hornburger P."/>
            <person name="Mueller R.-W."/>
            <person name="Bruemmer F."/>
            <person name="Labrenz M."/>
            <person name="Spormann A.M."/>
            <person name="Op Den Camp H."/>
            <person name="Overmann J."/>
            <person name="Amann R."/>
            <person name="Jetten M.S.M."/>
            <person name="Mascher T."/>
            <person name="Medema M.H."/>
            <person name="Devos D.P."/>
            <person name="Kaster A.-K."/>
            <person name="Ovreas L."/>
            <person name="Rohde M."/>
            <person name="Galperin M.Y."/>
            <person name="Jogler C."/>
        </authorList>
    </citation>
    <scope>NUCLEOTIDE SEQUENCE [LARGE SCALE GENOMIC DNA]</scope>
    <source>
        <strain evidence="2 3">KOR34</strain>
    </source>
</reference>
<dbReference type="AlphaFoldDB" id="A0A5C5V1B4"/>
<proteinExistence type="predicted"/>
<keyword evidence="3" id="KW-1185">Reference proteome</keyword>
<gene>
    <name evidence="2" type="ORF">KOR34_41190</name>
</gene>
<keyword evidence="2" id="KW-0456">Lyase</keyword>
<feature type="chain" id="PRO_5022664699" evidence="1">
    <location>
        <begin position="28"/>
        <end position="475"/>
    </location>
</feature>
<accession>A0A5C5V1B4</accession>
<sequence length="475" mass="52844" precursor="true">MRWPHSVCTRVALALLLFLQLTNIAVAEPPSRAQTLAAIKSAARYFRGTHALHGGCVYHYSLDTQQRWGEGPAGESLVWVEPPSTPSVGLAMLRAFRATGDKFYLDAARETAGAMVNGQMATGGWPRAFDIAGRMRGEPFSGARDRTEGRSSLDDGQTQTAIRFMARADQAFGFADKPVHDASRRALAALLTAQFPNGAFPQVWSGPVEPHPVVPAGYPDYDWRTEHRVKEYWDLYTLNDNVCGYAAQALAAAHEVYGEPDYEAALRKLGDFLILAQMPAPQRGWAQQYNYQMRPVWARAFEPPAIASDETQEAIETLLLIHRVTGDDKYLAPIPAALDYLESSVLPDGRLSRYYELRTNRPLYMQRNGRQYTLTYNDDRLPSHYAWKIPSRLESLRKKHERAASGDGPPQPNPAALAERARRVIGELDDQGRWVSVNSGGRHKGQPEFAAGERYVSSGAFCENIGVLCDYLQAM</sequence>
<dbReference type="SUPFAM" id="SSF81853">
    <property type="entry name" value="Family 10 polysaccharide lyase"/>
    <property type="match status" value="1"/>
</dbReference>
<comment type="caution">
    <text evidence="2">The sequence shown here is derived from an EMBL/GenBank/DDBJ whole genome shotgun (WGS) entry which is preliminary data.</text>
</comment>
<evidence type="ECO:0000256" key="1">
    <source>
        <dbReference type="SAM" id="SignalP"/>
    </source>
</evidence>
<dbReference type="GO" id="GO:0016829">
    <property type="term" value="F:lyase activity"/>
    <property type="evidence" value="ECO:0007669"/>
    <property type="project" value="UniProtKB-KW"/>
</dbReference>
<dbReference type="OrthoDB" id="9804686at2"/>
<name>A0A5C5V1B4_9BACT</name>
<organism evidence="2 3">
    <name type="scientific">Posidoniimonas corsicana</name>
    <dbReference type="NCBI Taxonomy" id="1938618"/>
    <lineage>
        <taxon>Bacteria</taxon>
        <taxon>Pseudomonadati</taxon>
        <taxon>Planctomycetota</taxon>
        <taxon>Planctomycetia</taxon>
        <taxon>Pirellulales</taxon>
        <taxon>Lacipirellulaceae</taxon>
        <taxon>Posidoniimonas</taxon>
    </lineage>
</organism>
<evidence type="ECO:0000313" key="2">
    <source>
        <dbReference type="EMBL" id="TWT32356.1"/>
    </source>
</evidence>
<dbReference type="RefSeq" id="WP_146567651.1">
    <property type="nucleotide sequence ID" value="NZ_SIHJ01000003.1"/>
</dbReference>
<keyword evidence="1" id="KW-0732">Signal</keyword>
<protein>
    <submittedName>
        <fullName evidence="2">Pectic acid lyase</fullName>
    </submittedName>
</protein>
<dbReference type="Pfam" id="PF09492">
    <property type="entry name" value="Pec_lyase"/>
    <property type="match status" value="1"/>
</dbReference>
<dbReference type="InterPro" id="IPR012669">
    <property type="entry name" value="Pectate_lyase"/>
</dbReference>